<dbReference type="Pfam" id="PF07969">
    <property type="entry name" value="Amidohydro_3"/>
    <property type="match status" value="1"/>
</dbReference>
<dbReference type="CDD" id="cd01317">
    <property type="entry name" value="DHOase_IIa"/>
    <property type="match status" value="1"/>
</dbReference>
<reference evidence="5" key="1">
    <citation type="submission" date="2023-04" db="EMBL/GenBank/DDBJ databases">
        <title>Complete genome sequence of Temperatibacter marinus.</title>
        <authorList>
            <person name="Rong J.-C."/>
            <person name="Yi M.-L."/>
            <person name="Zhao Q."/>
        </authorList>
    </citation>
    <scope>NUCLEOTIDE SEQUENCE</scope>
    <source>
        <strain evidence="5">NBRC 110045</strain>
    </source>
</reference>
<dbReference type="InterPro" id="IPR050138">
    <property type="entry name" value="DHOase/Allantoinase_Hydrolase"/>
</dbReference>
<dbReference type="Gene3D" id="3.20.20.140">
    <property type="entry name" value="Metal-dependent hydrolases"/>
    <property type="match status" value="1"/>
</dbReference>
<accession>A0AA52ECX8</accession>
<dbReference type="EC" id="3.5.2.3" evidence="5"/>
<dbReference type="GO" id="GO:0004038">
    <property type="term" value="F:allantoinase activity"/>
    <property type="evidence" value="ECO:0007669"/>
    <property type="project" value="TreeGrafter"/>
</dbReference>
<evidence type="ECO:0000259" key="4">
    <source>
        <dbReference type="Pfam" id="PF12890"/>
    </source>
</evidence>
<dbReference type="InterPro" id="IPR024403">
    <property type="entry name" value="DHOase_cat"/>
</dbReference>
<dbReference type="Pfam" id="PF12890">
    <property type="entry name" value="DHOase"/>
    <property type="match status" value="1"/>
</dbReference>
<dbReference type="InterPro" id="IPR004722">
    <property type="entry name" value="DHOase"/>
</dbReference>
<gene>
    <name evidence="5" type="primary">pyrC</name>
    <name evidence="5" type="ORF">QGN29_12985</name>
</gene>
<keyword evidence="5" id="KW-0378">Hydrolase</keyword>
<dbReference type="AlphaFoldDB" id="A0AA52ECX8"/>
<dbReference type="Proteomes" id="UP001268683">
    <property type="component" value="Chromosome"/>
</dbReference>
<evidence type="ECO:0000313" key="6">
    <source>
        <dbReference type="Proteomes" id="UP001268683"/>
    </source>
</evidence>
<feature type="domain" description="Amidohydrolase 3" evidence="3">
    <location>
        <begin position="331"/>
        <end position="411"/>
    </location>
</feature>
<keyword evidence="2" id="KW-0665">Pyrimidine biosynthesis</keyword>
<evidence type="ECO:0000256" key="1">
    <source>
        <dbReference type="ARBA" id="ARBA00022833"/>
    </source>
</evidence>
<evidence type="ECO:0000259" key="3">
    <source>
        <dbReference type="Pfam" id="PF07969"/>
    </source>
</evidence>
<name>A0AA52ECX8_9PROT</name>
<dbReference type="Gene3D" id="2.30.40.10">
    <property type="entry name" value="Urease, subunit C, domain 1"/>
    <property type="match status" value="1"/>
</dbReference>
<dbReference type="RefSeq" id="WP_310798296.1">
    <property type="nucleotide sequence ID" value="NZ_CP123872.1"/>
</dbReference>
<dbReference type="KEGG" id="tmk:QGN29_12985"/>
<sequence>MTLTAYVNARLIDPKSKMDIPGSLLINGSLIAALGENIDIPESAEIIDCKGKVLSPGFIDMRAFSVDWEAAAAGGITTVILQPDQTTLIDNDAAVERIRARAKERATVNVIPMGTATKAMDGQEITEIGQMLESGAVAFTDCRKPVEDAQILKRLMEYASYYDALIVQFAEEQSLKADGIAHDGGIASRLGLTGIPSIAEQIQIERDARLAEHTNSRLHVALVSSREGVEAVREAKARGVKITCSIAPHYLHLNEHALEGYPTFAKVSPPFRTEEDRLALLAALADGTVDTIVSDHDPKNPDLKRLPFGQAASGVSGYETLLPLSLKPVQEGTMSLLDLIAKLTSGPASLLKLDSGHLSIGAQADLTIFDPEQPWIIKRNQLKASATNTPFDTLPVNGKVWKTIVAGHEIYSA</sequence>
<dbReference type="InterPro" id="IPR032466">
    <property type="entry name" value="Metal_Hydrolase"/>
</dbReference>
<keyword evidence="6" id="KW-1185">Reference proteome</keyword>
<evidence type="ECO:0000256" key="2">
    <source>
        <dbReference type="ARBA" id="ARBA00022975"/>
    </source>
</evidence>
<dbReference type="InterPro" id="IPR013108">
    <property type="entry name" value="Amidohydro_3"/>
</dbReference>
<organism evidence="5 6">
    <name type="scientific">Temperatibacter marinus</name>
    <dbReference type="NCBI Taxonomy" id="1456591"/>
    <lineage>
        <taxon>Bacteria</taxon>
        <taxon>Pseudomonadati</taxon>
        <taxon>Pseudomonadota</taxon>
        <taxon>Alphaproteobacteria</taxon>
        <taxon>Kordiimonadales</taxon>
        <taxon>Temperatibacteraceae</taxon>
        <taxon>Temperatibacter</taxon>
    </lineage>
</organism>
<dbReference type="GO" id="GO:0006145">
    <property type="term" value="P:purine nucleobase catabolic process"/>
    <property type="evidence" value="ECO:0007669"/>
    <property type="project" value="TreeGrafter"/>
</dbReference>
<dbReference type="InterPro" id="IPR011059">
    <property type="entry name" value="Metal-dep_hydrolase_composite"/>
</dbReference>
<proteinExistence type="predicted"/>
<protein>
    <submittedName>
        <fullName evidence="5">Dihydroorotase</fullName>
        <ecNumber evidence="5">3.5.2.3</ecNumber>
    </submittedName>
</protein>
<dbReference type="GO" id="GO:0005737">
    <property type="term" value="C:cytoplasm"/>
    <property type="evidence" value="ECO:0007669"/>
    <property type="project" value="TreeGrafter"/>
</dbReference>
<dbReference type="EMBL" id="CP123872">
    <property type="protein sequence ID" value="WND02461.1"/>
    <property type="molecule type" value="Genomic_DNA"/>
</dbReference>
<dbReference type="SUPFAM" id="SSF51556">
    <property type="entry name" value="Metallo-dependent hydrolases"/>
    <property type="match status" value="1"/>
</dbReference>
<dbReference type="SUPFAM" id="SSF51338">
    <property type="entry name" value="Composite domain of metallo-dependent hydrolases"/>
    <property type="match status" value="1"/>
</dbReference>
<dbReference type="GO" id="GO:0006221">
    <property type="term" value="P:pyrimidine nucleotide biosynthetic process"/>
    <property type="evidence" value="ECO:0007669"/>
    <property type="project" value="UniProtKB-KW"/>
</dbReference>
<dbReference type="PANTHER" id="PTHR43668:SF2">
    <property type="entry name" value="ALLANTOINASE"/>
    <property type="match status" value="1"/>
</dbReference>
<keyword evidence="1" id="KW-0862">Zinc</keyword>
<dbReference type="NCBIfam" id="TIGR00857">
    <property type="entry name" value="pyrC_multi"/>
    <property type="match status" value="1"/>
</dbReference>
<dbReference type="GO" id="GO:0004151">
    <property type="term" value="F:dihydroorotase activity"/>
    <property type="evidence" value="ECO:0007669"/>
    <property type="project" value="UniProtKB-EC"/>
</dbReference>
<dbReference type="GO" id="GO:0046872">
    <property type="term" value="F:metal ion binding"/>
    <property type="evidence" value="ECO:0007669"/>
    <property type="project" value="InterPro"/>
</dbReference>
<dbReference type="PANTHER" id="PTHR43668">
    <property type="entry name" value="ALLANTOINASE"/>
    <property type="match status" value="1"/>
</dbReference>
<evidence type="ECO:0000313" key="5">
    <source>
        <dbReference type="EMBL" id="WND02461.1"/>
    </source>
</evidence>
<feature type="domain" description="Dihydroorotase catalytic" evidence="4">
    <location>
        <begin position="69"/>
        <end position="227"/>
    </location>
</feature>